<dbReference type="Gene3D" id="3.30.70.330">
    <property type="match status" value="2"/>
</dbReference>
<dbReference type="InterPro" id="IPR035979">
    <property type="entry name" value="RBD_domain_sf"/>
</dbReference>
<reference evidence="5 6" key="1">
    <citation type="journal article" date="2023" name="BMC Biol.">
        <title>The compact genome of the sponge Oopsacas minuta (Hexactinellida) is lacking key metazoan core genes.</title>
        <authorList>
            <person name="Santini S."/>
            <person name="Schenkelaars Q."/>
            <person name="Jourda C."/>
            <person name="Duchesne M."/>
            <person name="Belahbib H."/>
            <person name="Rocher C."/>
            <person name="Selva M."/>
            <person name="Riesgo A."/>
            <person name="Vervoort M."/>
            <person name="Leys S.P."/>
            <person name="Kodjabachian L."/>
            <person name="Le Bivic A."/>
            <person name="Borchiellini C."/>
            <person name="Claverie J.M."/>
            <person name="Renard E."/>
        </authorList>
    </citation>
    <scope>NUCLEOTIDE SEQUENCE [LARGE SCALE GENOMIC DNA]</scope>
    <source>
        <strain evidence="5">SPO-2</strain>
    </source>
</reference>
<keyword evidence="1" id="KW-0677">Repeat</keyword>
<dbReference type="EMBL" id="JAKMXF010000044">
    <property type="protein sequence ID" value="KAI6659952.1"/>
    <property type="molecule type" value="Genomic_DNA"/>
</dbReference>
<organism evidence="5 6">
    <name type="scientific">Oopsacas minuta</name>
    <dbReference type="NCBI Taxonomy" id="111878"/>
    <lineage>
        <taxon>Eukaryota</taxon>
        <taxon>Metazoa</taxon>
        <taxon>Porifera</taxon>
        <taxon>Hexactinellida</taxon>
        <taxon>Hexasterophora</taxon>
        <taxon>Lyssacinosida</taxon>
        <taxon>Leucopsacidae</taxon>
        <taxon>Oopsacas</taxon>
    </lineage>
</organism>
<dbReference type="PANTHER" id="PTHR12566">
    <property type="entry name" value="CYTOPLASMIC POLYADENYLATION ELEMENT BINDING PROTEIN CPEB"/>
    <property type="match status" value="1"/>
</dbReference>
<evidence type="ECO:0000313" key="6">
    <source>
        <dbReference type="Proteomes" id="UP001165289"/>
    </source>
</evidence>
<dbReference type="FunFam" id="3.30.70.330:FF:001423">
    <property type="entry name" value="Feminization Of Germline"/>
    <property type="match status" value="1"/>
</dbReference>
<gene>
    <name evidence="5" type="ORF">LOD99_14292</name>
</gene>
<proteinExistence type="predicted"/>
<protein>
    <recommendedName>
        <fullName evidence="4">RRM domain-containing protein</fullName>
    </recommendedName>
</protein>
<dbReference type="SUPFAM" id="SSF54928">
    <property type="entry name" value="RNA-binding domain, RBD"/>
    <property type="match status" value="1"/>
</dbReference>
<feature type="domain" description="RRM" evidence="4">
    <location>
        <begin position="188"/>
        <end position="259"/>
    </location>
</feature>
<comment type="caution">
    <text evidence="5">The sequence shown here is derived from an EMBL/GenBank/DDBJ whole genome shotgun (WGS) entry which is preliminary data.</text>
</comment>
<dbReference type="SMART" id="SM00360">
    <property type="entry name" value="RRM"/>
    <property type="match status" value="2"/>
</dbReference>
<evidence type="ECO:0000313" key="5">
    <source>
        <dbReference type="EMBL" id="KAI6659952.1"/>
    </source>
</evidence>
<dbReference type="PANTHER" id="PTHR12566:SF12">
    <property type="entry name" value="TRANSLATIONAL REGULATOR ORB2"/>
    <property type="match status" value="1"/>
</dbReference>
<name>A0AAV7KFD0_9METZ</name>
<evidence type="ECO:0000259" key="4">
    <source>
        <dbReference type="PROSITE" id="PS50102"/>
    </source>
</evidence>
<dbReference type="InterPro" id="IPR038446">
    <property type="entry name" value="CEBP_ZZ_sf"/>
</dbReference>
<dbReference type="CDD" id="cd12724">
    <property type="entry name" value="RRM1_CPEB2_like"/>
    <property type="match status" value="1"/>
</dbReference>
<dbReference type="Pfam" id="PF16366">
    <property type="entry name" value="CEBP_ZZ"/>
    <property type="match status" value="1"/>
</dbReference>
<dbReference type="GO" id="GO:0003730">
    <property type="term" value="F:mRNA 3'-UTR binding"/>
    <property type="evidence" value="ECO:0007669"/>
    <property type="project" value="InterPro"/>
</dbReference>
<dbReference type="GO" id="GO:0005737">
    <property type="term" value="C:cytoplasm"/>
    <property type="evidence" value="ECO:0007669"/>
    <property type="project" value="TreeGrafter"/>
</dbReference>
<dbReference type="GO" id="GO:0000900">
    <property type="term" value="F:mRNA regulatory element binding translation repressor activity"/>
    <property type="evidence" value="ECO:0007669"/>
    <property type="project" value="TreeGrafter"/>
</dbReference>
<sequence length="340" mass="38311">MKMTNLESDFDPESHISNNDSFYHFDSISIDSSLNSDFSFLSNETDTSLVSTQTTPLKKITCQMPSVSLTLPTGTYSYSRKVFVGGLPPDIDEITIRDYFCKFGTLKVDWPHKSESRCLLPPKGYAFLIFKHEFAVELLVSACVNQGDKLFYFVSSLTCKNKQVQIRPWAISDSIYTAEDYKSMNPRMTVFVGGVPRPVRAAELASVLKSQFGNVSYASIDVDPLLQYPKGSARVTFSTMDSFVRAVNARFVNLTLSDVDKVVEIKPYFLDGQVCDICNGFNSGGKPAMFYCSDNECLKYLCENCWTAEHSSCGKQHHYPIVKETADKKHEKWGQWSQND</sequence>
<dbReference type="GO" id="GO:0005634">
    <property type="term" value="C:nucleus"/>
    <property type="evidence" value="ECO:0007669"/>
    <property type="project" value="TreeGrafter"/>
</dbReference>
<accession>A0AAV7KFD0</accession>
<dbReference type="AlphaFoldDB" id="A0AAV7KFD0"/>
<dbReference type="GO" id="GO:0043022">
    <property type="term" value="F:ribosome binding"/>
    <property type="evidence" value="ECO:0007669"/>
    <property type="project" value="TreeGrafter"/>
</dbReference>
<keyword evidence="6" id="KW-1185">Reference proteome</keyword>
<evidence type="ECO:0000256" key="2">
    <source>
        <dbReference type="ARBA" id="ARBA00022884"/>
    </source>
</evidence>
<dbReference type="GO" id="GO:0045202">
    <property type="term" value="C:synapse"/>
    <property type="evidence" value="ECO:0007669"/>
    <property type="project" value="TreeGrafter"/>
</dbReference>
<dbReference type="GO" id="GO:0008135">
    <property type="term" value="F:translation factor activity, RNA binding"/>
    <property type="evidence" value="ECO:0007669"/>
    <property type="project" value="TreeGrafter"/>
</dbReference>
<dbReference type="GO" id="GO:2000766">
    <property type="term" value="P:negative regulation of cytoplasmic translation"/>
    <property type="evidence" value="ECO:0007669"/>
    <property type="project" value="TreeGrafter"/>
</dbReference>
<feature type="domain" description="RRM" evidence="4">
    <location>
        <begin position="80"/>
        <end position="167"/>
    </location>
</feature>
<dbReference type="CDD" id="cd19757">
    <property type="entry name" value="Bbox1"/>
    <property type="match status" value="1"/>
</dbReference>
<dbReference type="Pfam" id="PF16367">
    <property type="entry name" value="RRM_7"/>
    <property type="match status" value="1"/>
</dbReference>
<dbReference type="FunFam" id="4.10.640.40:FF:000001">
    <property type="entry name" value="Cytoplasmic polyadenylation element-binding 2 isoform X2"/>
    <property type="match status" value="1"/>
</dbReference>
<dbReference type="Gene3D" id="4.10.640.40">
    <property type="entry name" value="Cytoplasmic polyadenylation element-binding protein, ZZ domain"/>
    <property type="match status" value="1"/>
</dbReference>
<evidence type="ECO:0000256" key="3">
    <source>
        <dbReference type="PROSITE-ProRule" id="PRU00176"/>
    </source>
</evidence>
<dbReference type="InterPro" id="IPR034819">
    <property type="entry name" value="CPEB"/>
</dbReference>
<dbReference type="InterPro" id="IPR032296">
    <property type="entry name" value="CEBP_ZZ"/>
</dbReference>
<dbReference type="Proteomes" id="UP001165289">
    <property type="component" value="Unassembled WGS sequence"/>
</dbReference>
<dbReference type="InterPro" id="IPR000504">
    <property type="entry name" value="RRM_dom"/>
</dbReference>
<keyword evidence="2 3" id="KW-0694">RNA-binding</keyword>
<dbReference type="InterPro" id="IPR012677">
    <property type="entry name" value="Nucleotide-bd_a/b_plait_sf"/>
</dbReference>
<dbReference type="PROSITE" id="PS50102">
    <property type="entry name" value="RRM"/>
    <property type="match status" value="2"/>
</dbReference>
<evidence type="ECO:0000256" key="1">
    <source>
        <dbReference type="ARBA" id="ARBA00022737"/>
    </source>
</evidence>